<dbReference type="Pfam" id="PF08032">
    <property type="entry name" value="SpoU_sub_bind"/>
    <property type="match status" value="1"/>
</dbReference>
<evidence type="ECO:0000259" key="3">
    <source>
        <dbReference type="SMART" id="SM00967"/>
    </source>
</evidence>
<feature type="domain" description="RNA 2-O ribose methyltransferase substrate binding" evidence="3">
    <location>
        <begin position="9"/>
        <end position="81"/>
    </location>
</feature>
<dbReference type="InterPro" id="IPR029026">
    <property type="entry name" value="tRNA_m1G_MTases_N"/>
</dbReference>
<keyword evidence="1 4" id="KW-0489">Methyltransferase</keyword>
<keyword evidence="2 4" id="KW-0808">Transferase</keyword>
<reference evidence="4" key="1">
    <citation type="submission" date="2018-06" db="EMBL/GenBank/DDBJ databases">
        <authorList>
            <person name="Zhirakovskaya E."/>
        </authorList>
    </citation>
    <scope>NUCLEOTIDE SEQUENCE</scope>
</reference>
<dbReference type="InterPro" id="IPR013123">
    <property type="entry name" value="SpoU_subst-bd"/>
</dbReference>
<dbReference type="InterPro" id="IPR001537">
    <property type="entry name" value="SpoU_MeTrfase"/>
</dbReference>
<dbReference type="PANTHER" id="PTHR46429">
    <property type="entry name" value="23S RRNA (GUANOSINE-2'-O-)-METHYLTRANSFERASE RLMB"/>
    <property type="match status" value="1"/>
</dbReference>
<organism evidence="4">
    <name type="scientific">hydrothermal vent metagenome</name>
    <dbReference type="NCBI Taxonomy" id="652676"/>
    <lineage>
        <taxon>unclassified sequences</taxon>
        <taxon>metagenomes</taxon>
        <taxon>ecological metagenomes</taxon>
    </lineage>
</organism>
<dbReference type="PANTHER" id="PTHR46429:SF1">
    <property type="entry name" value="23S RRNA (GUANOSINE-2'-O-)-METHYLTRANSFERASE RLMB"/>
    <property type="match status" value="1"/>
</dbReference>
<dbReference type="GO" id="GO:0008173">
    <property type="term" value="F:RNA methyltransferase activity"/>
    <property type="evidence" value="ECO:0007669"/>
    <property type="project" value="InterPro"/>
</dbReference>
<dbReference type="SMART" id="SM00967">
    <property type="entry name" value="SpoU_sub_bind"/>
    <property type="match status" value="1"/>
</dbReference>
<dbReference type="EC" id="2.1.1.185" evidence="4"/>
<evidence type="ECO:0000313" key="4">
    <source>
        <dbReference type="EMBL" id="VAW04095.1"/>
    </source>
</evidence>
<dbReference type="SUPFAM" id="SSF75217">
    <property type="entry name" value="alpha/beta knot"/>
    <property type="match status" value="1"/>
</dbReference>
<dbReference type="GO" id="GO:0003723">
    <property type="term" value="F:RNA binding"/>
    <property type="evidence" value="ECO:0007669"/>
    <property type="project" value="InterPro"/>
</dbReference>
<dbReference type="EMBL" id="UOEK01000277">
    <property type="protein sequence ID" value="VAW04095.1"/>
    <property type="molecule type" value="Genomic_DNA"/>
</dbReference>
<dbReference type="InterPro" id="IPR004441">
    <property type="entry name" value="rRNA_MeTrfase_TrmH"/>
</dbReference>
<dbReference type="GO" id="GO:0006396">
    <property type="term" value="P:RNA processing"/>
    <property type="evidence" value="ECO:0007669"/>
    <property type="project" value="InterPro"/>
</dbReference>
<dbReference type="GO" id="GO:0005829">
    <property type="term" value="C:cytosol"/>
    <property type="evidence" value="ECO:0007669"/>
    <property type="project" value="TreeGrafter"/>
</dbReference>
<evidence type="ECO:0000256" key="1">
    <source>
        <dbReference type="ARBA" id="ARBA00022603"/>
    </source>
</evidence>
<gene>
    <name evidence="4" type="ORF">MNBD_ACTINO02-546</name>
</gene>
<dbReference type="InterPro" id="IPR029028">
    <property type="entry name" value="Alpha/beta_knot_MTases"/>
</dbReference>
<dbReference type="Pfam" id="PF00588">
    <property type="entry name" value="SpoU_methylase"/>
    <property type="match status" value="1"/>
</dbReference>
<sequence length="245" mass="25778">MARAGIGDRVEGFHAVLAAFNAGRVRVLHIERGRLKRDDYADLADRADRVCRVLVTDDVRSLAETTAPQGIVAECAPLVPATLMKAVDRTDPAALIILDRLEDPRNVGAIARSALAAGVRGMVVPTRRAAPLTSATFKAAVGALEHMDIVAVNSVADTMRQLRDRGVWLVGLDGSSEDSLFGCNLFTEPVGIVIGAEGKGLSRLVAERCDSLVSIPLSAGVESLNASVAASLAVFELARVRGSVT</sequence>
<accession>A0A3B0SDG8</accession>
<dbReference type="Gene3D" id="3.40.1280.10">
    <property type="match status" value="1"/>
</dbReference>
<name>A0A3B0SDG8_9ZZZZ</name>
<protein>
    <submittedName>
        <fullName evidence="4">23S rRNA (Guanosine(2251)-2'-O)-methyltransferase</fullName>
        <ecNumber evidence="4">2.1.1.185</ecNumber>
    </submittedName>
</protein>
<evidence type="ECO:0000256" key="2">
    <source>
        <dbReference type="ARBA" id="ARBA00022679"/>
    </source>
</evidence>
<proteinExistence type="predicted"/>
<dbReference type="NCBIfam" id="TIGR00186">
    <property type="entry name" value="rRNA_methyl_3"/>
    <property type="match status" value="1"/>
</dbReference>
<dbReference type="CDD" id="cd18103">
    <property type="entry name" value="SpoU-like_RlmB"/>
    <property type="match status" value="1"/>
</dbReference>
<dbReference type="AlphaFoldDB" id="A0A3B0SDG8"/>
<dbReference type="GO" id="GO:0032259">
    <property type="term" value="P:methylation"/>
    <property type="evidence" value="ECO:0007669"/>
    <property type="project" value="UniProtKB-KW"/>
</dbReference>